<organism evidence="7 8">
    <name type="scientific">Urinicoccus massiliensis</name>
    <dbReference type="NCBI Taxonomy" id="1723382"/>
    <lineage>
        <taxon>Bacteria</taxon>
        <taxon>Bacillati</taxon>
        <taxon>Bacillota</taxon>
        <taxon>Tissierellia</taxon>
        <taxon>Tissierellales</taxon>
        <taxon>Peptoniphilaceae</taxon>
        <taxon>Urinicoccus</taxon>
    </lineage>
</organism>
<feature type="transmembrane region" description="Helical" evidence="6">
    <location>
        <begin position="42"/>
        <end position="65"/>
    </location>
</feature>
<evidence type="ECO:0000313" key="8">
    <source>
        <dbReference type="Proteomes" id="UP000377798"/>
    </source>
</evidence>
<dbReference type="RefSeq" id="WP_131749752.1">
    <property type="nucleotide sequence ID" value="NZ_CAACYI010000001.1"/>
</dbReference>
<dbReference type="Proteomes" id="UP000377798">
    <property type="component" value="Unassembled WGS sequence"/>
</dbReference>
<keyword evidence="5" id="KW-0479">Metal-binding</keyword>
<keyword evidence="4 6" id="KW-0472">Membrane</keyword>
<accession>A0A8H2QSP8</accession>
<feature type="transmembrane region" description="Helical" evidence="6">
    <location>
        <begin position="12"/>
        <end position="36"/>
    </location>
</feature>
<feature type="transmembrane region" description="Helical" evidence="6">
    <location>
        <begin position="137"/>
        <end position="155"/>
    </location>
</feature>
<dbReference type="PANTHER" id="PTHR20855:SF3">
    <property type="entry name" value="LD03007P"/>
    <property type="match status" value="1"/>
</dbReference>
<dbReference type="GO" id="GO:0046872">
    <property type="term" value="F:metal ion binding"/>
    <property type="evidence" value="ECO:0007669"/>
    <property type="project" value="UniProtKB-KW"/>
</dbReference>
<evidence type="ECO:0000256" key="2">
    <source>
        <dbReference type="ARBA" id="ARBA00022692"/>
    </source>
</evidence>
<dbReference type="PANTHER" id="PTHR20855">
    <property type="entry name" value="ADIPOR/PROGESTIN RECEPTOR-RELATED"/>
    <property type="match status" value="1"/>
</dbReference>
<keyword evidence="5" id="KW-0862">Zinc</keyword>
<evidence type="ECO:0000313" key="7">
    <source>
        <dbReference type="EMBL" id="VFB17141.1"/>
    </source>
</evidence>
<feature type="binding site" evidence="5">
    <location>
        <position position="64"/>
    </location>
    <ligand>
        <name>Zn(2+)</name>
        <dbReference type="ChEBI" id="CHEBI:29105"/>
    </ligand>
</feature>
<dbReference type="EMBL" id="CAACYI010000001">
    <property type="protein sequence ID" value="VFB17141.1"/>
    <property type="molecule type" value="Genomic_DNA"/>
</dbReference>
<evidence type="ECO:0000256" key="4">
    <source>
        <dbReference type="ARBA" id="ARBA00023136"/>
    </source>
</evidence>
<gene>
    <name evidence="7" type="primary">yqfA</name>
    <name evidence="7" type="ORF">NCTC13150_01726</name>
</gene>
<keyword evidence="8" id="KW-1185">Reference proteome</keyword>
<feature type="transmembrane region" description="Helical" evidence="6">
    <location>
        <begin position="77"/>
        <end position="99"/>
    </location>
</feature>
<dbReference type="AlphaFoldDB" id="A0A8H2QSP8"/>
<feature type="binding site" evidence="5">
    <location>
        <position position="189"/>
    </location>
    <ligand>
        <name>Zn(2+)</name>
        <dbReference type="ChEBI" id="CHEBI:29105"/>
    </ligand>
</feature>
<name>A0A8H2QSP8_9FIRM</name>
<feature type="transmembrane region" description="Helical" evidence="6">
    <location>
        <begin position="161"/>
        <end position="180"/>
    </location>
</feature>
<feature type="binding site" evidence="5">
    <location>
        <position position="193"/>
    </location>
    <ligand>
        <name>Zn(2+)</name>
        <dbReference type="ChEBI" id="CHEBI:29105"/>
    </ligand>
</feature>
<comment type="caution">
    <text evidence="7">The sequence shown here is derived from an EMBL/GenBank/DDBJ whole genome shotgun (WGS) entry which is preliminary data.</text>
</comment>
<evidence type="ECO:0000256" key="5">
    <source>
        <dbReference type="PIRSR" id="PIRSR604254-1"/>
    </source>
</evidence>
<evidence type="ECO:0000256" key="1">
    <source>
        <dbReference type="ARBA" id="ARBA00004141"/>
    </source>
</evidence>
<sequence length="218" mass="24487">MKMKQKTFLEILNSISHGLGVFLGITTCVLLCVYHRAYASRIFVGELVYISSFILLFLASTLYHGIPIRSEKNLLRVFDHSAIFIFIAGSYTPIVLSLFENTGAILFLILIWGLALAGFCFKLFTIGRYDKYTKLSTLLYIGMGWISAFLIPGLVKTMGIKYMLGILIGGILYTLGTYFYRKTSWTYHHVVWHLFVLAGAVTQLVSLVFGLQLAVLKG</sequence>
<keyword evidence="3 6" id="KW-1133">Transmembrane helix</keyword>
<dbReference type="Pfam" id="PF03006">
    <property type="entry name" value="HlyIII"/>
    <property type="match status" value="1"/>
</dbReference>
<feature type="transmembrane region" description="Helical" evidence="6">
    <location>
        <begin position="105"/>
        <end position="125"/>
    </location>
</feature>
<evidence type="ECO:0000256" key="6">
    <source>
        <dbReference type="SAM" id="Phobius"/>
    </source>
</evidence>
<keyword evidence="2 6" id="KW-0812">Transmembrane</keyword>
<feature type="transmembrane region" description="Helical" evidence="6">
    <location>
        <begin position="192"/>
        <end position="215"/>
    </location>
</feature>
<protein>
    <submittedName>
        <fullName evidence="7">Hemolysin</fullName>
    </submittedName>
</protein>
<proteinExistence type="predicted"/>
<evidence type="ECO:0000256" key="3">
    <source>
        <dbReference type="ARBA" id="ARBA00022989"/>
    </source>
</evidence>
<dbReference type="GO" id="GO:0016020">
    <property type="term" value="C:membrane"/>
    <property type="evidence" value="ECO:0007669"/>
    <property type="project" value="UniProtKB-SubCell"/>
</dbReference>
<reference evidence="7 8" key="1">
    <citation type="submission" date="2019-02" db="EMBL/GenBank/DDBJ databases">
        <authorList>
            <consortium name="Pathogen Informatics"/>
        </authorList>
    </citation>
    <scope>NUCLEOTIDE SEQUENCE [LARGE SCALE GENOMIC DNA]</scope>
    <source>
        <strain evidence="7 8">3012STDY7089603</strain>
    </source>
</reference>
<dbReference type="InterPro" id="IPR004254">
    <property type="entry name" value="AdipoR/HlyIII-related"/>
</dbReference>
<comment type="subcellular location">
    <subcellularLocation>
        <location evidence="1">Membrane</location>
        <topology evidence="1">Multi-pass membrane protein</topology>
    </subcellularLocation>
</comment>